<dbReference type="InterPro" id="IPR000315">
    <property type="entry name" value="Znf_B-box"/>
</dbReference>
<sequence length="573" mass="65418">MATNTSVCAICDLRHVTSRSTNWCPECEEALCTDCSEHHSLSRGTRSHKTLPITQYQSLPTFITNIQQFCLFHNEKYQQYCMTHESPICYKCIKEHGKCSKVIPLEDVIGEIRSSELFRDLEQSLEDVLENVKRIRKDREDNVKSNQTQKKNITMEIDNIKTQINQHIDKLKESLIKELEQVDGDHSCRIQSIISSLKDQEQEIKLCNTEFENITKYASDLQTFLGMREIQLKVTDNESRLKSMITNKSLENVDMQLTIDDKIQDFLKSVGKFGSIIIRESPSICTNMSSKKTRQAQISAPYTMQSVNNISVEFNKKLNTLCSWPNGCTITRKGWCIFIDYFDYNEKLVAINAHGKTEFTIKLSNLYYSALDVEVINDNTVAVSTGETYGNRQYRGVIVVDLTDKKVIKFIKLPGETYGIKHDGTSLICCVKDTDLHVISYKDYSVKITTIPNTVVPADSYVTTHADTILFTNPNKNEIVCCFYDGTLAWEFNNDILKTPRGITVDDKGNIFVVGRKSCNVLIISPDGKQYKQILNKENGLNDPHAIFFDKLRNQLLVANGSTDAFLYNIRYL</sequence>
<dbReference type="InterPro" id="IPR047153">
    <property type="entry name" value="TRIM45/56/19-like"/>
</dbReference>
<dbReference type="SUPFAM" id="SSF101898">
    <property type="entry name" value="NHL repeat"/>
    <property type="match status" value="1"/>
</dbReference>
<feature type="domain" description="B box-type" evidence="3">
    <location>
        <begin position="3"/>
        <end position="53"/>
    </location>
</feature>
<dbReference type="Proteomes" id="UP000596742">
    <property type="component" value="Unassembled WGS sequence"/>
</dbReference>
<evidence type="ECO:0000256" key="1">
    <source>
        <dbReference type="PROSITE-ProRule" id="PRU00024"/>
    </source>
</evidence>
<keyword evidence="1" id="KW-0863">Zinc-finger</keyword>
<feature type="coiled-coil region" evidence="2">
    <location>
        <begin position="118"/>
        <end position="170"/>
    </location>
</feature>
<dbReference type="Gene3D" id="3.30.160.60">
    <property type="entry name" value="Classic Zinc Finger"/>
    <property type="match status" value="1"/>
</dbReference>
<dbReference type="CDD" id="cd19757">
    <property type="entry name" value="Bbox1"/>
    <property type="match status" value="1"/>
</dbReference>
<dbReference type="GO" id="GO:0060340">
    <property type="term" value="P:positive regulation of type I interferon-mediated signaling pathway"/>
    <property type="evidence" value="ECO:0007669"/>
    <property type="project" value="TreeGrafter"/>
</dbReference>
<dbReference type="PANTHER" id="PTHR25462:SF299">
    <property type="entry name" value="E3 UBIQUITIN-PROTEIN LIGASE TRIM56"/>
    <property type="match status" value="1"/>
</dbReference>
<dbReference type="Gene3D" id="2.120.10.30">
    <property type="entry name" value="TolB, C-terminal domain"/>
    <property type="match status" value="1"/>
</dbReference>
<keyword evidence="2" id="KW-0175">Coiled coil</keyword>
<dbReference type="EMBL" id="UYJE01005733">
    <property type="protein sequence ID" value="VDI39820.1"/>
    <property type="molecule type" value="Genomic_DNA"/>
</dbReference>
<comment type="caution">
    <text evidence="4">The sequence shown here is derived from an EMBL/GenBank/DDBJ whole genome shotgun (WGS) entry which is preliminary data.</text>
</comment>
<keyword evidence="5" id="KW-1185">Reference proteome</keyword>
<evidence type="ECO:0000256" key="2">
    <source>
        <dbReference type="SAM" id="Coils"/>
    </source>
</evidence>
<protein>
    <recommendedName>
        <fullName evidence="3">B box-type domain-containing protein</fullName>
    </recommendedName>
</protein>
<dbReference type="GO" id="GO:0005654">
    <property type="term" value="C:nucleoplasm"/>
    <property type="evidence" value="ECO:0007669"/>
    <property type="project" value="TreeGrafter"/>
</dbReference>
<evidence type="ECO:0000313" key="4">
    <source>
        <dbReference type="EMBL" id="VDI39820.1"/>
    </source>
</evidence>
<reference evidence="4" key="1">
    <citation type="submission" date="2018-11" db="EMBL/GenBank/DDBJ databases">
        <authorList>
            <person name="Alioto T."/>
            <person name="Alioto T."/>
        </authorList>
    </citation>
    <scope>NUCLEOTIDE SEQUENCE</scope>
</reference>
<dbReference type="SMART" id="SM00336">
    <property type="entry name" value="BBOX"/>
    <property type="match status" value="2"/>
</dbReference>
<dbReference type="InterPro" id="IPR011042">
    <property type="entry name" value="6-blade_b-propeller_TolB-like"/>
</dbReference>
<keyword evidence="1" id="KW-0479">Metal-binding</keyword>
<dbReference type="SUPFAM" id="SSF57845">
    <property type="entry name" value="B-box zinc-binding domain"/>
    <property type="match status" value="1"/>
</dbReference>
<keyword evidence="1" id="KW-0862">Zinc</keyword>
<dbReference type="GO" id="GO:0008270">
    <property type="term" value="F:zinc ion binding"/>
    <property type="evidence" value="ECO:0007669"/>
    <property type="project" value="UniProtKB-KW"/>
</dbReference>
<gene>
    <name evidence="4" type="ORF">MGAL_10B066886</name>
</gene>
<evidence type="ECO:0000259" key="3">
    <source>
        <dbReference type="PROSITE" id="PS50119"/>
    </source>
</evidence>
<name>A0A8B6ETR7_MYTGA</name>
<organism evidence="4 5">
    <name type="scientific">Mytilus galloprovincialis</name>
    <name type="common">Mediterranean mussel</name>
    <dbReference type="NCBI Taxonomy" id="29158"/>
    <lineage>
        <taxon>Eukaryota</taxon>
        <taxon>Metazoa</taxon>
        <taxon>Spiralia</taxon>
        <taxon>Lophotrochozoa</taxon>
        <taxon>Mollusca</taxon>
        <taxon>Bivalvia</taxon>
        <taxon>Autobranchia</taxon>
        <taxon>Pteriomorphia</taxon>
        <taxon>Mytilida</taxon>
        <taxon>Mytiloidea</taxon>
        <taxon>Mytilidae</taxon>
        <taxon>Mytilinae</taxon>
        <taxon>Mytilus</taxon>
    </lineage>
</organism>
<dbReference type="PROSITE" id="PS50119">
    <property type="entry name" value="ZF_BBOX"/>
    <property type="match status" value="1"/>
</dbReference>
<dbReference type="GO" id="GO:0045087">
    <property type="term" value="P:innate immune response"/>
    <property type="evidence" value="ECO:0007669"/>
    <property type="project" value="TreeGrafter"/>
</dbReference>
<accession>A0A8B6ETR7</accession>
<evidence type="ECO:0000313" key="5">
    <source>
        <dbReference type="Proteomes" id="UP000596742"/>
    </source>
</evidence>
<dbReference type="AlphaFoldDB" id="A0A8B6ETR7"/>
<proteinExistence type="predicted"/>
<dbReference type="OrthoDB" id="6131093at2759"/>
<dbReference type="GO" id="GO:0061630">
    <property type="term" value="F:ubiquitin protein ligase activity"/>
    <property type="evidence" value="ECO:0007669"/>
    <property type="project" value="TreeGrafter"/>
</dbReference>
<dbReference type="PANTHER" id="PTHR25462">
    <property type="entry name" value="BONUS, ISOFORM C-RELATED"/>
    <property type="match status" value="1"/>
</dbReference>